<comment type="similarity">
    <text evidence="2">Belongs to the TAPT1 family.</text>
</comment>
<comment type="subcellular location">
    <subcellularLocation>
        <location evidence="1">Membrane</location>
        <topology evidence="1">Multi-pass membrane protein</topology>
    </subcellularLocation>
</comment>
<keyword evidence="5 8" id="KW-0472">Membrane</keyword>
<dbReference type="GeneID" id="7442318"/>
<dbReference type="HOGENOM" id="CLU_271650_0_0_1"/>
<reference evidence="9 10" key="2">
    <citation type="journal article" date="2008" name="Nature">
        <title>The Phaeodactylum genome reveals the evolutionary history of diatom genomes.</title>
        <authorList>
            <person name="Bowler C."/>
            <person name="Allen A.E."/>
            <person name="Badger J.H."/>
            <person name="Grimwood J."/>
            <person name="Jabbari K."/>
            <person name="Kuo A."/>
            <person name="Maheswari U."/>
            <person name="Martens C."/>
            <person name="Maumus F."/>
            <person name="Otillar R.P."/>
            <person name="Rayko E."/>
            <person name="Salamov A."/>
            <person name="Vandepoele K."/>
            <person name="Beszteri B."/>
            <person name="Gruber A."/>
            <person name="Heijde M."/>
            <person name="Katinka M."/>
            <person name="Mock T."/>
            <person name="Valentin K."/>
            <person name="Verret F."/>
            <person name="Berges J.A."/>
            <person name="Brownlee C."/>
            <person name="Cadoret J.P."/>
            <person name="Chiovitti A."/>
            <person name="Choi C.J."/>
            <person name="Coesel S."/>
            <person name="De Martino A."/>
            <person name="Detter J.C."/>
            <person name="Durkin C."/>
            <person name="Falciatore A."/>
            <person name="Fournet J."/>
            <person name="Haruta M."/>
            <person name="Huysman M.J."/>
            <person name="Jenkins B.D."/>
            <person name="Jiroutova K."/>
            <person name="Jorgensen R.E."/>
            <person name="Joubert Y."/>
            <person name="Kaplan A."/>
            <person name="Kroger N."/>
            <person name="Kroth P.G."/>
            <person name="La Roche J."/>
            <person name="Lindquist E."/>
            <person name="Lommer M."/>
            <person name="Martin-Jezequel V."/>
            <person name="Lopez P.J."/>
            <person name="Lucas S."/>
            <person name="Mangogna M."/>
            <person name="McGinnis K."/>
            <person name="Medlin L.K."/>
            <person name="Montsant A."/>
            <person name="Oudot-Le Secq M.P."/>
            <person name="Napoli C."/>
            <person name="Obornik M."/>
            <person name="Parker M.S."/>
            <person name="Petit J.L."/>
            <person name="Porcel B.M."/>
            <person name="Poulsen N."/>
            <person name="Robison M."/>
            <person name="Rychlewski L."/>
            <person name="Rynearson T.A."/>
            <person name="Schmutz J."/>
            <person name="Shapiro H."/>
            <person name="Siaut M."/>
            <person name="Stanley M."/>
            <person name="Sussman M.R."/>
            <person name="Taylor A.R."/>
            <person name="Vardi A."/>
            <person name="von Dassow P."/>
            <person name="Vyverman W."/>
            <person name="Willis A."/>
            <person name="Wyrwicz L.S."/>
            <person name="Rokhsar D.S."/>
            <person name="Weissenbach J."/>
            <person name="Armbrust E.V."/>
            <person name="Green B.R."/>
            <person name="Van de Peer Y."/>
            <person name="Grigoriev I.V."/>
        </authorList>
    </citation>
    <scope>NUCLEOTIDE SEQUENCE [LARGE SCALE GENOMIC DNA]</scope>
    <source>
        <strain evidence="9 10">CCMP1335</strain>
    </source>
</reference>
<name>B8C420_THAPS</name>
<dbReference type="AlphaFoldDB" id="B8C420"/>
<feature type="compositionally biased region" description="Low complexity" evidence="7">
    <location>
        <begin position="449"/>
        <end position="469"/>
    </location>
</feature>
<dbReference type="EMBL" id="CM000642">
    <property type="protein sequence ID" value="EED92225.1"/>
    <property type="molecule type" value="Genomic_DNA"/>
</dbReference>
<evidence type="ECO:0000256" key="2">
    <source>
        <dbReference type="ARBA" id="ARBA00008803"/>
    </source>
</evidence>
<feature type="region of interest" description="Disordered" evidence="7">
    <location>
        <begin position="193"/>
        <end position="220"/>
    </location>
</feature>
<evidence type="ECO:0000256" key="7">
    <source>
        <dbReference type="SAM" id="MobiDB-lite"/>
    </source>
</evidence>
<evidence type="ECO:0000313" key="10">
    <source>
        <dbReference type="Proteomes" id="UP000001449"/>
    </source>
</evidence>
<dbReference type="Pfam" id="PF05346">
    <property type="entry name" value="DUF747"/>
    <property type="match status" value="1"/>
</dbReference>
<feature type="compositionally biased region" description="Low complexity" evidence="7">
    <location>
        <begin position="642"/>
        <end position="656"/>
    </location>
</feature>
<evidence type="ECO:0000256" key="4">
    <source>
        <dbReference type="ARBA" id="ARBA00022989"/>
    </source>
</evidence>
<keyword evidence="10" id="KW-1185">Reference proteome</keyword>
<feature type="region of interest" description="Disordered" evidence="7">
    <location>
        <begin position="329"/>
        <end position="353"/>
    </location>
</feature>
<feature type="transmembrane region" description="Helical" evidence="8">
    <location>
        <begin position="914"/>
        <end position="937"/>
    </location>
</feature>
<dbReference type="PANTHER" id="PTHR13317:SF4">
    <property type="entry name" value="TRANSMEMBRANE ANTERIOR POSTERIOR TRANSFORMATION PROTEIN 1 HOMOLOG"/>
    <property type="match status" value="1"/>
</dbReference>
<protein>
    <submittedName>
        <fullName evidence="9">Uncharacterized protein</fullName>
    </submittedName>
</protein>
<dbReference type="PANTHER" id="PTHR13317">
    <property type="entry name" value="TRANSMEMBRANE ANTERIOR POSTERIOR TRANSFORMATION PROTEIN 1 HOMOLOG"/>
    <property type="match status" value="1"/>
</dbReference>
<evidence type="ECO:0000256" key="1">
    <source>
        <dbReference type="ARBA" id="ARBA00004141"/>
    </source>
</evidence>
<sequence>MVTSSSEVNVRHSRDVAAFVDDVDTTSAENTTAVDILKHHDEEMMNASNDDGAANSSSSPSSSVHHHQDSNINHDVSHNSSQIGLSLSPSSSPYNTLTPLEAANLLLARNPSNPGSSTTNAIGSNIHCAAADSESCTRNGARDGNDDNPSTQGAVGVAFTSSDPSAALLPRRKHFDQFLSGDADVADSISNEEDVQLAPAVSSEEHEQINSEDIDNDKSMQQIPQQNVQLEERIHQLEQSLQALTSICQSLISQQQQQQQQQYSGHSTPAHSAPSTPSPPSYSAHHQLQLRHRLADSETELLSQWPPSHQVVLDSPEVSQRSRRYSYKYHHASSNSIGNNSNGGQQHRSKPSKSMSMVLLDIAPGESRGPSMIPFAEDLDAYDEMDGDSVAGGCGDGRNNNEGGESGKEVNSSSSSNSSRSEEGGTPLDGGERESQSRKNKVAATPTLSPHGQSSHEPSPSSERSNESSTARGQGRRLSSSLKQDTKSARESNLECQAYTATHLEALRLRHEAGKGRAYSFNDSLLQGGARSPESSYRNHIEKTTASASKSGERKEKLPTISSPKQWKPTFDVLNAEHKSTMSTDTFVEVVSPLIVKKDNSDLMVPILTPSKEASTDEAAADVRRKDSVSCNASSKSKKSATEMTKSASAPAATTVPVAPSTSLTSVATIETAKTIKSGTSNHSSSSKLRAGSVSSYGRDRSLSIMSEKDGTTGASNTTGNSNNNATSKNTKPCQQQQSDVKSKQTMKEYVINDLLNIDSRHQDGSATEDIDANMEEFLRIPSKLENLMVFSLAVCVDSFLYVWTMLPLKVIWAMVCLVCTILRPGKGIGGLMFHRRHLYAVLQIMLVWFVYEQVLCPISIGKLYHWIRGQAMLKLYVLIAIVEVFDRLLCSFGQDAWDSLYWNTTRRPRHPRMLVSMIVVGVYVTVHSLFLFVHVATLSVAVNSADNALLTLLISGNFAEIKSTVFKKYNKQNLFKITTSDICERFKLALFLLLILLLNCFQGEMSKSMVFDYYSMCGIVLVAELISDWIKHSFITKFNFIKSTAYFDYALILSGDVTGIGHEGLNLDYTHAAVKRIGLAQIPLVCVTARYLHEAVRFAIAFRGNGDVDHPMSALADLITDGNKWKFYSGMFGGMVALVSFKIGLGVCIRFIARRNLGGDVSVLKRKSSTPKATTNKEGGASRADKEAKKNQ</sequence>
<accession>B8C420</accession>
<dbReference type="Proteomes" id="UP000001449">
    <property type="component" value="Chromosome 5"/>
</dbReference>
<feature type="transmembrane region" description="Helical" evidence="8">
    <location>
        <begin position="839"/>
        <end position="861"/>
    </location>
</feature>
<proteinExistence type="inferred from homology"/>
<dbReference type="KEGG" id="tps:THAPSDRAFT_22944"/>
<feature type="region of interest" description="Disordered" evidence="7">
    <location>
        <begin position="46"/>
        <end position="92"/>
    </location>
</feature>
<feature type="compositionally biased region" description="Low complexity" evidence="7">
    <location>
        <begin position="712"/>
        <end position="732"/>
    </location>
</feature>
<dbReference type="GO" id="GO:0005789">
    <property type="term" value="C:endoplasmic reticulum membrane"/>
    <property type="evidence" value="ECO:0000318"/>
    <property type="project" value="GO_Central"/>
</dbReference>
<feature type="region of interest" description="Disordered" evidence="7">
    <location>
        <begin position="384"/>
        <end position="492"/>
    </location>
</feature>
<feature type="compositionally biased region" description="Low complexity" evidence="7">
    <location>
        <begin position="678"/>
        <end position="687"/>
    </location>
</feature>
<feature type="compositionally biased region" description="Low complexity" evidence="7">
    <location>
        <begin position="258"/>
        <end position="286"/>
    </location>
</feature>
<keyword evidence="6" id="KW-0175">Coiled coil</keyword>
<feature type="compositionally biased region" description="Polar residues" evidence="7">
    <location>
        <begin position="71"/>
        <end position="84"/>
    </location>
</feature>
<feature type="transmembrane region" description="Helical" evidence="8">
    <location>
        <begin position="801"/>
        <end position="823"/>
    </location>
</feature>
<gene>
    <name evidence="9" type="ORF">THAPSDRAFT_22944</name>
</gene>
<evidence type="ECO:0000256" key="5">
    <source>
        <dbReference type="ARBA" id="ARBA00023136"/>
    </source>
</evidence>
<evidence type="ECO:0000256" key="8">
    <source>
        <dbReference type="SAM" id="Phobius"/>
    </source>
</evidence>
<feature type="region of interest" description="Disordered" evidence="7">
    <location>
        <begin position="613"/>
        <end position="656"/>
    </location>
</feature>
<evidence type="ECO:0000256" key="6">
    <source>
        <dbReference type="SAM" id="Coils"/>
    </source>
</evidence>
<feature type="coiled-coil region" evidence="6">
    <location>
        <begin position="220"/>
        <end position="254"/>
    </location>
</feature>
<feature type="transmembrane region" description="Helical" evidence="8">
    <location>
        <begin position="949"/>
        <end position="966"/>
    </location>
</feature>
<feature type="transmembrane region" description="Helical" evidence="8">
    <location>
        <begin position="873"/>
        <end position="893"/>
    </location>
</feature>
<dbReference type="PaxDb" id="35128-Thaps22944"/>
<dbReference type="InParanoid" id="B8C420"/>
<organism evidence="9 10">
    <name type="scientific">Thalassiosira pseudonana</name>
    <name type="common">Marine diatom</name>
    <name type="synonym">Cyclotella nana</name>
    <dbReference type="NCBI Taxonomy" id="35128"/>
    <lineage>
        <taxon>Eukaryota</taxon>
        <taxon>Sar</taxon>
        <taxon>Stramenopiles</taxon>
        <taxon>Ochrophyta</taxon>
        <taxon>Bacillariophyta</taxon>
        <taxon>Coscinodiscophyceae</taxon>
        <taxon>Thalassiosirophycidae</taxon>
        <taxon>Thalassiosirales</taxon>
        <taxon>Thalassiosiraceae</taxon>
        <taxon>Thalassiosira</taxon>
    </lineage>
</organism>
<evidence type="ECO:0000256" key="3">
    <source>
        <dbReference type="ARBA" id="ARBA00022692"/>
    </source>
</evidence>
<feature type="region of interest" description="Disordered" evidence="7">
    <location>
        <begin position="258"/>
        <end position="292"/>
    </location>
</feature>
<dbReference type="eggNOG" id="KOG2490">
    <property type="taxonomic scope" value="Eukaryota"/>
</dbReference>
<feature type="region of interest" description="Disordered" evidence="7">
    <location>
        <begin position="1166"/>
        <end position="1193"/>
    </location>
</feature>
<feature type="region of interest" description="Disordered" evidence="7">
    <location>
        <begin position="677"/>
        <end position="744"/>
    </location>
</feature>
<reference evidence="9 10" key="1">
    <citation type="journal article" date="2004" name="Science">
        <title>The genome of the diatom Thalassiosira pseudonana: ecology, evolution, and metabolism.</title>
        <authorList>
            <person name="Armbrust E.V."/>
            <person name="Berges J.A."/>
            <person name="Bowler C."/>
            <person name="Green B.R."/>
            <person name="Martinez D."/>
            <person name="Putnam N.H."/>
            <person name="Zhou S."/>
            <person name="Allen A.E."/>
            <person name="Apt K.E."/>
            <person name="Bechner M."/>
            <person name="Brzezinski M.A."/>
            <person name="Chaal B.K."/>
            <person name="Chiovitti A."/>
            <person name="Davis A.K."/>
            <person name="Demarest M.S."/>
            <person name="Detter J.C."/>
            <person name="Glavina T."/>
            <person name="Goodstein D."/>
            <person name="Hadi M.Z."/>
            <person name="Hellsten U."/>
            <person name="Hildebrand M."/>
            <person name="Jenkins B.D."/>
            <person name="Jurka J."/>
            <person name="Kapitonov V.V."/>
            <person name="Kroger N."/>
            <person name="Lau W.W."/>
            <person name="Lane T.W."/>
            <person name="Larimer F.W."/>
            <person name="Lippmeier J.C."/>
            <person name="Lucas S."/>
            <person name="Medina M."/>
            <person name="Montsant A."/>
            <person name="Obornik M."/>
            <person name="Parker M.S."/>
            <person name="Palenik B."/>
            <person name="Pazour G.J."/>
            <person name="Richardson P.M."/>
            <person name="Rynearson T.A."/>
            <person name="Saito M.A."/>
            <person name="Schwartz D.C."/>
            <person name="Thamatrakoln K."/>
            <person name="Valentin K."/>
            <person name="Vardi A."/>
            <person name="Wilkerson F.P."/>
            <person name="Rokhsar D.S."/>
        </authorList>
    </citation>
    <scope>NUCLEOTIDE SEQUENCE [LARGE SCALE GENOMIC DNA]</scope>
    <source>
        <strain evidence="9 10">CCMP1335</strain>
    </source>
</reference>
<dbReference type="RefSeq" id="XP_002290473.1">
    <property type="nucleotide sequence ID" value="XM_002290437.1"/>
</dbReference>
<keyword evidence="3 8" id="KW-0812">Transmembrane</keyword>
<dbReference type="OMA" id="SDWIKHS"/>
<keyword evidence="4 8" id="KW-1133">Transmembrane helix</keyword>
<dbReference type="InterPro" id="IPR008010">
    <property type="entry name" value="Tatp1"/>
</dbReference>
<feature type="region of interest" description="Disordered" evidence="7">
    <location>
        <begin position="135"/>
        <end position="155"/>
    </location>
</feature>
<feature type="transmembrane region" description="Helical" evidence="8">
    <location>
        <begin position="987"/>
        <end position="1006"/>
    </location>
</feature>
<feature type="transmembrane region" description="Helical" evidence="8">
    <location>
        <begin position="1133"/>
        <end position="1154"/>
    </location>
</feature>
<feature type="region of interest" description="Disordered" evidence="7">
    <location>
        <begin position="523"/>
        <end position="564"/>
    </location>
</feature>
<feature type="compositionally biased region" description="Basic and acidic residues" evidence="7">
    <location>
        <begin position="698"/>
        <end position="711"/>
    </location>
</feature>
<evidence type="ECO:0000313" key="9">
    <source>
        <dbReference type="EMBL" id="EED92225.1"/>
    </source>
</evidence>
<feature type="compositionally biased region" description="Low complexity" evidence="7">
    <location>
        <begin position="397"/>
        <end position="419"/>
    </location>
</feature>
<feature type="compositionally biased region" description="Basic and acidic residues" evidence="7">
    <location>
        <begin position="1184"/>
        <end position="1193"/>
    </location>
</feature>
<feature type="compositionally biased region" description="Low complexity" evidence="7">
    <location>
        <begin position="333"/>
        <end position="344"/>
    </location>
</feature>
<feature type="compositionally biased region" description="Low complexity" evidence="7">
    <location>
        <begin position="46"/>
        <end position="63"/>
    </location>
</feature>